<name>M4QAC5_RECAM</name>
<reference evidence="6" key="3">
    <citation type="journal article" date="2013" name="Genome Biol. Evol.">
        <title>Strikingly bacteria-like and gene-rich mitochondrial genomes throughout jakobid protists.</title>
        <authorList>
            <person name="Burger G."/>
            <person name="Gray M.W."/>
            <person name="Forget L."/>
            <person name="Lang B.F."/>
        </authorList>
    </citation>
    <scope>NUCLEOTIDE SEQUENCE</scope>
    <source>
        <strain evidence="6">ATCC 50283</strain>
    </source>
</reference>
<geneLocation type="mitochondrion" evidence="6"/>
<keyword evidence="5" id="KW-0472">Membrane</keyword>
<evidence type="ECO:0000256" key="1">
    <source>
        <dbReference type="ARBA" id="ARBA00004007"/>
    </source>
</evidence>
<comment type="subcellular location">
    <subcellularLocation>
        <location evidence="2">Mitochondrion inner membrane</location>
        <topology evidence="2">Single-pass membrane protein</topology>
        <orientation evidence="2">Intermembrane side</orientation>
    </subcellularLocation>
</comment>
<keyword evidence="3" id="KW-0812">Transmembrane</keyword>
<dbReference type="InterPro" id="IPR007533">
    <property type="entry name" value="Cyt_c_oxidase_assmbl_CtaG"/>
</dbReference>
<evidence type="ECO:0000256" key="4">
    <source>
        <dbReference type="ARBA" id="ARBA00022989"/>
    </source>
</evidence>
<evidence type="ECO:0000313" key="6">
    <source>
        <dbReference type="EMBL" id="AGH24332.1"/>
    </source>
</evidence>
<dbReference type="GO" id="GO:0005743">
    <property type="term" value="C:mitochondrial inner membrane"/>
    <property type="evidence" value="ECO:0007669"/>
    <property type="project" value="UniProtKB-SubCell"/>
</dbReference>
<dbReference type="InterPro" id="IPR023471">
    <property type="entry name" value="CtaG/Cox11_dom_sf"/>
</dbReference>
<dbReference type="Gene3D" id="2.60.370.10">
    <property type="entry name" value="Ctag/Cox11"/>
    <property type="match status" value="1"/>
</dbReference>
<sequence length="182" mass="20737">MLKNRKSIAIFIAAMSITMIGFSYGSVPLYRIFCQVTGFGGTTQIADLESDILQIKNEEQENRIITVHFNGDVSDTMPWKFHPIQQEIKVMVGETALAFYSAENPTDKSIIGISTYNVNPQQAGIYFNKIQCFCFEEQRLKPHESIDMPVFFFIDPAILDDPKMSDIDSITLSYTFFNVEDF</sequence>
<keyword evidence="4" id="KW-1133">Transmembrane helix</keyword>
<keyword evidence="6" id="KW-0496">Mitochondrion</keyword>
<dbReference type="EMBL" id="KC353357">
    <property type="protein sequence ID" value="AGH24332.1"/>
    <property type="molecule type" value="Genomic_DNA"/>
</dbReference>
<protein>
    <submittedName>
        <fullName evidence="6">Heme biosynthesis protein</fullName>
    </submittedName>
</protein>
<proteinExistence type="inferred from homology"/>
<dbReference type="PANTHER" id="PTHR21320:SF3">
    <property type="entry name" value="CYTOCHROME C OXIDASE ASSEMBLY PROTEIN COX11, MITOCHONDRIAL-RELATED"/>
    <property type="match status" value="1"/>
</dbReference>
<dbReference type="PIRSF" id="PIRSF005413">
    <property type="entry name" value="COX11"/>
    <property type="match status" value="1"/>
</dbReference>
<comment type="function">
    <text evidence="1">Exerts its effect at some terminal stage of cytochrome c oxidase synthesis, probably by being involved in the insertion of the copper B into subunit I.</text>
</comment>
<dbReference type="AlphaFoldDB" id="M4QAC5"/>
<reference evidence="6" key="1">
    <citation type="journal article" date="2004" name="RNA">
        <title>Mitochondrial 3' tRNA editing in the jakobid Seculamonas ecuadoriensis: a novel mechanism and implications for tRNA processing.</title>
        <authorList>
            <person name="Leigh J."/>
            <person name="Lang B.F."/>
        </authorList>
    </citation>
    <scope>NUCLEOTIDE SEQUENCE</scope>
    <source>
        <strain evidence="6">ATCC 50283</strain>
    </source>
</reference>
<evidence type="ECO:0000256" key="5">
    <source>
        <dbReference type="ARBA" id="ARBA00023136"/>
    </source>
</evidence>
<dbReference type="Pfam" id="PF04442">
    <property type="entry name" value="CtaG_Cox11"/>
    <property type="match status" value="1"/>
</dbReference>
<dbReference type="SUPFAM" id="SSF110111">
    <property type="entry name" value="Ctag/Cox11"/>
    <property type="match status" value="1"/>
</dbReference>
<organism evidence="6">
    <name type="scientific">Reclinomonas americana ATCC 50283</name>
    <dbReference type="NCBI Taxonomy" id="1295594"/>
    <lineage>
        <taxon>Eukaryota</taxon>
        <taxon>Discoba</taxon>
        <taxon>Jakobida</taxon>
        <taxon>Histionina</taxon>
        <taxon>Histionidae</taxon>
        <taxon>Reclinomonas</taxon>
    </lineage>
</organism>
<dbReference type="HAMAP" id="MF_00155">
    <property type="entry name" value="CtaG"/>
    <property type="match status" value="1"/>
</dbReference>
<dbReference type="FunFam" id="2.60.370.10:FF:000001">
    <property type="entry name" value="COX11 cytochrome c oxidase assembly homolog"/>
    <property type="match status" value="1"/>
</dbReference>
<accession>M4QAC5</accession>
<dbReference type="NCBIfam" id="NF003465">
    <property type="entry name" value="PRK05089.1"/>
    <property type="match status" value="1"/>
</dbReference>
<dbReference type="PANTHER" id="PTHR21320">
    <property type="entry name" value="CYTOCHROME C OXIDASE ASSEMBLY PROTEIN COX11-RELATED"/>
    <property type="match status" value="1"/>
</dbReference>
<gene>
    <name evidence="6" type="primary">cox11</name>
</gene>
<reference evidence="6" key="2">
    <citation type="journal article" date="2006" name="RNA">
        <title>Hybrid E. coli--Mitochondrial ribonuclease P RNAs are catalytically active.</title>
        <authorList>
            <person name="Seif E."/>
            <person name="Cadieux A."/>
            <person name="Lang B.F."/>
        </authorList>
    </citation>
    <scope>NUCLEOTIDE SEQUENCE</scope>
    <source>
        <strain evidence="6">ATCC 50283</strain>
    </source>
</reference>
<evidence type="ECO:0000256" key="2">
    <source>
        <dbReference type="ARBA" id="ARBA00004243"/>
    </source>
</evidence>
<evidence type="ECO:0000256" key="3">
    <source>
        <dbReference type="ARBA" id="ARBA00022692"/>
    </source>
</evidence>
<dbReference type="GO" id="GO:0005507">
    <property type="term" value="F:copper ion binding"/>
    <property type="evidence" value="ECO:0007669"/>
    <property type="project" value="InterPro"/>
</dbReference>